<protein>
    <submittedName>
        <fullName evidence="6">TetR/AcrR family transcriptional regulator</fullName>
    </submittedName>
</protein>
<dbReference type="InterPro" id="IPR009057">
    <property type="entry name" value="Homeodomain-like_sf"/>
</dbReference>
<organism evidence="6 7">
    <name type="scientific">Hymenobacter montanus</name>
    <dbReference type="NCBI Taxonomy" id="2771359"/>
    <lineage>
        <taxon>Bacteria</taxon>
        <taxon>Pseudomonadati</taxon>
        <taxon>Bacteroidota</taxon>
        <taxon>Cytophagia</taxon>
        <taxon>Cytophagales</taxon>
        <taxon>Hymenobacteraceae</taxon>
        <taxon>Hymenobacter</taxon>
    </lineage>
</organism>
<dbReference type="AlphaFoldDB" id="A0A927GLC3"/>
<dbReference type="InterPro" id="IPR036271">
    <property type="entry name" value="Tet_transcr_reg_TetR-rel_C_sf"/>
</dbReference>
<evidence type="ECO:0000256" key="3">
    <source>
        <dbReference type="ARBA" id="ARBA00023163"/>
    </source>
</evidence>
<dbReference type="InterPro" id="IPR011075">
    <property type="entry name" value="TetR_C"/>
</dbReference>
<dbReference type="PROSITE" id="PS50977">
    <property type="entry name" value="HTH_TETR_2"/>
    <property type="match status" value="1"/>
</dbReference>
<keyword evidence="7" id="KW-1185">Reference proteome</keyword>
<dbReference type="PANTHER" id="PTHR47506">
    <property type="entry name" value="TRANSCRIPTIONAL REGULATORY PROTEIN"/>
    <property type="match status" value="1"/>
</dbReference>
<comment type="caution">
    <text evidence="6">The sequence shown here is derived from an EMBL/GenBank/DDBJ whole genome shotgun (WGS) entry which is preliminary data.</text>
</comment>
<dbReference type="Gene3D" id="1.10.10.60">
    <property type="entry name" value="Homeodomain-like"/>
    <property type="match status" value="1"/>
</dbReference>
<dbReference type="SUPFAM" id="SSF48498">
    <property type="entry name" value="Tetracyclin repressor-like, C-terminal domain"/>
    <property type="match status" value="1"/>
</dbReference>
<keyword evidence="3" id="KW-0804">Transcription</keyword>
<name>A0A927GLC3_9BACT</name>
<feature type="domain" description="HTH tetR-type" evidence="5">
    <location>
        <begin position="6"/>
        <end position="66"/>
    </location>
</feature>
<feature type="DNA-binding region" description="H-T-H motif" evidence="4">
    <location>
        <begin position="29"/>
        <end position="48"/>
    </location>
</feature>
<dbReference type="Gene3D" id="1.10.357.10">
    <property type="entry name" value="Tetracycline Repressor, domain 2"/>
    <property type="match status" value="1"/>
</dbReference>
<evidence type="ECO:0000259" key="5">
    <source>
        <dbReference type="PROSITE" id="PS50977"/>
    </source>
</evidence>
<keyword evidence="2 4" id="KW-0238">DNA-binding</keyword>
<accession>A0A927GLC3</accession>
<dbReference type="GO" id="GO:0003677">
    <property type="term" value="F:DNA binding"/>
    <property type="evidence" value="ECO:0007669"/>
    <property type="project" value="UniProtKB-UniRule"/>
</dbReference>
<keyword evidence="1" id="KW-0805">Transcription regulation</keyword>
<evidence type="ECO:0000313" key="6">
    <source>
        <dbReference type="EMBL" id="MBD2770442.1"/>
    </source>
</evidence>
<dbReference type="SUPFAM" id="SSF46689">
    <property type="entry name" value="Homeodomain-like"/>
    <property type="match status" value="1"/>
</dbReference>
<dbReference type="Pfam" id="PF00440">
    <property type="entry name" value="TetR_N"/>
    <property type="match status" value="1"/>
</dbReference>
<dbReference type="EMBL" id="JACXAD010000039">
    <property type="protein sequence ID" value="MBD2770442.1"/>
    <property type="molecule type" value="Genomic_DNA"/>
</dbReference>
<dbReference type="Pfam" id="PF16925">
    <property type="entry name" value="TetR_C_13"/>
    <property type="match status" value="1"/>
</dbReference>
<proteinExistence type="predicted"/>
<evidence type="ECO:0000313" key="7">
    <source>
        <dbReference type="Proteomes" id="UP000612233"/>
    </source>
</evidence>
<evidence type="ECO:0000256" key="4">
    <source>
        <dbReference type="PROSITE-ProRule" id="PRU00335"/>
    </source>
</evidence>
<reference evidence="6" key="1">
    <citation type="submission" date="2020-09" db="EMBL/GenBank/DDBJ databases">
        <authorList>
            <person name="Kim M.K."/>
        </authorList>
    </citation>
    <scope>NUCLEOTIDE SEQUENCE</scope>
    <source>
        <strain evidence="6">BT664</strain>
    </source>
</reference>
<sequence length="199" mass="21447">MARPRKFDESAVLGQALDLFWRRGYEATSMEELVQGMGINRFSLYDTFGDKRRLYLRALRRYREEAGGIVCQFLAQPRPALALVGELLATTVDESTGAQRQRGCFMVNSAVEVAPHDDEVAQEVVANQRAIEAQLAAVLARGQAEGNITRRHPPAALAAFVFTTLNGLKVMGKMNADAGALRQVADVALAGLAAGVGAA</sequence>
<dbReference type="Proteomes" id="UP000612233">
    <property type="component" value="Unassembled WGS sequence"/>
</dbReference>
<evidence type="ECO:0000256" key="2">
    <source>
        <dbReference type="ARBA" id="ARBA00023125"/>
    </source>
</evidence>
<dbReference type="PANTHER" id="PTHR47506:SF1">
    <property type="entry name" value="HTH-TYPE TRANSCRIPTIONAL REGULATOR YJDC"/>
    <property type="match status" value="1"/>
</dbReference>
<dbReference type="InterPro" id="IPR001647">
    <property type="entry name" value="HTH_TetR"/>
</dbReference>
<gene>
    <name evidence="6" type="ORF">IC235_21360</name>
</gene>
<dbReference type="RefSeq" id="WP_191007249.1">
    <property type="nucleotide sequence ID" value="NZ_JACXAD010000039.1"/>
</dbReference>
<evidence type="ECO:0000256" key="1">
    <source>
        <dbReference type="ARBA" id="ARBA00023015"/>
    </source>
</evidence>